<evidence type="ECO:0000256" key="2">
    <source>
        <dbReference type="SAM" id="Phobius"/>
    </source>
</evidence>
<dbReference type="RefSeq" id="WP_115359114.1">
    <property type="nucleotide sequence ID" value="NZ_SRLF01000013.1"/>
</dbReference>
<dbReference type="Proteomes" id="UP000254047">
    <property type="component" value="Unassembled WGS sequence"/>
</dbReference>
<reference evidence="3 5" key="1">
    <citation type="submission" date="2018-06" db="EMBL/GenBank/DDBJ databases">
        <authorList>
            <consortium name="Pathogen Informatics"/>
            <person name="Doyle S."/>
        </authorList>
    </citation>
    <scope>NUCLEOTIDE SEQUENCE [LARGE SCALE GENOMIC DNA]</scope>
    <source>
        <strain evidence="3 5">NCTC13830</strain>
    </source>
</reference>
<feature type="transmembrane region" description="Helical" evidence="2">
    <location>
        <begin position="118"/>
        <end position="142"/>
    </location>
</feature>
<sequence length="356" mass="40415">MFNYHSLAFKNAKSQILKTILFSIVSFLIVFAIFVVARTFFIQSFMQMQIAAQFQQPTGLPLFTIILILVLGLLFFIFAGYQLLAGAFNVMAKAIKRENVSFSDLFFAFKKDKYIKSVILALLSIVLYIIMYLITMGLNFLFNKALNPILTSLQQSVSTSDHAIGILLTVQIIFVIIMGLILSLVYWFFFIWMINSAVSLSQNNGLSAINHFKEGFKGIKNGNKTWLKFFIAIILINLVIILISQPLATLISISTANMSQKAAQVIMIVAEIIILVLRFVLYFVILMGIVQYFLKRGEKLDKTRKKKKLNKDEKKQKTTNNDSLNNEAKESTSVNDKIKNQSEVVTDKVNQHSDKK</sequence>
<keyword evidence="2" id="KW-0812">Transmembrane</keyword>
<organism evidence="3 5">
    <name type="scientific">Staphylococcus petrasii</name>
    <dbReference type="NCBI Taxonomy" id="1276936"/>
    <lineage>
        <taxon>Bacteria</taxon>
        <taxon>Bacillati</taxon>
        <taxon>Bacillota</taxon>
        <taxon>Bacilli</taxon>
        <taxon>Bacillales</taxon>
        <taxon>Staphylococcaceae</taxon>
        <taxon>Staphylococcus</taxon>
    </lineage>
</organism>
<feature type="transmembrane region" description="Helical" evidence="2">
    <location>
        <begin position="20"/>
        <end position="42"/>
    </location>
</feature>
<feature type="transmembrane region" description="Helical" evidence="2">
    <location>
        <begin position="265"/>
        <end position="294"/>
    </location>
</feature>
<dbReference type="EMBL" id="UHDO01000001">
    <property type="protein sequence ID" value="SUM43317.1"/>
    <property type="molecule type" value="Genomic_DNA"/>
</dbReference>
<evidence type="ECO:0000313" key="4">
    <source>
        <dbReference type="EMBL" id="TGE14792.1"/>
    </source>
</evidence>
<evidence type="ECO:0000256" key="1">
    <source>
        <dbReference type="SAM" id="MobiDB-lite"/>
    </source>
</evidence>
<dbReference type="Proteomes" id="UP000297598">
    <property type="component" value="Unassembled WGS sequence"/>
</dbReference>
<reference evidence="4 6" key="2">
    <citation type="submission" date="2019-04" db="EMBL/GenBank/DDBJ databases">
        <title>Genomic characterization of Staphylococcus petrasii strains.</title>
        <authorList>
            <person name="Vrbovska V."/>
            <person name="Kovarovic V."/>
            <person name="Maslanova I."/>
            <person name="Indrakova A."/>
            <person name="Petras P."/>
            <person name="Sedo O."/>
            <person name="Svec P."/>
            <person name="Fisarova L."/>
            <person name="Sedlacek I."/>
            <person name="Doskar J."/>
            <person name="Pantucek R."/>
        </authorList>
    </citation>
    <scope>NUCLEOTIDE SEQUENCE [LARGE SCALE GENOMIC DNA]</scope>
    <source>
        <strain evidence="4 6">P5404</strain>
    </source>
</reference>
<feature type="transmembrane region" description="Helical" evidence="2">
    <location>
        <begin position="62"/>
        <end position="88"/>
    </location>
</feature>
<proteinExistence type="predicted"/>
<keyword evidence="2" id="KW-1133">Transmembrane helix</keyword>
<dbReference type="EMBL" id="SRLS01000032">
    <property type="protein sequence ID" value="TGE14792.1"/>
    <property type="molecule type" value="Genomic_DNA"/>
</dbReference>
<keyword evidence="6" id="KW-1185">Reference proteome</keyword>
<evidence type="ECO:0000313" key="5">
    <source>
        <dbReference type="Proteomes" id="UP000254047"/>
    </source>
</evidence>
<evidence type="ECO:0000313" key="3">
    <source>
        <dbReference type="EMBL" id="SUM43317.1"/>
    </source>
</evidence>
<feature type="compositionally biased region" description="Basic and acidic residues" evidence="1">
    <location>
        <begin position="336"/>
        <end position="356"/>
    </location>
</feature>
<dbReference type="AlphaFoldDB" id="A0A380FYE5"/>
<gene>
    <name evidence="4" type="ORF">BJR09_12610</name>
    <name evidence="3" type="ORF">NCTC13830_00853</name>
</gene>
<feature type="region of interest" description="Disordered" evidence="1">
    <location>
        <begin position="304"/>
        <end position="356"/>
    </location>
</feature>
<feature type="transmembrane region" description="Helical" evidence="2">
    <location>
        <begin position="162"/>
        <end position="189"/>
    </location>
</feature>
<name>A0A380FYE5_9STAP</name>
<protein>
    <submittedName>
        <fullName evidence="3">Lytic regulatory protein</fullName>
    </submittedName>
    <submittedName>
        <fullName evidence="4">YtxH domain-containing protein</fullName>
    </submittedName>
</protein>
<evidence type="ECO:0000313" key="6">
    <source>
        <dbReference type="Proteomes" id="UP000297598"/>
    </source>
</evidence>
<feature type="transmembrane region" description="Helical" evidence="2">
    <location>
        <begin position="229"/>
        <end position="253"/>
    </location>
</feature>
<keyword evidence="2" id="KW-0472">Membrane</keyword>
<accession>A0A380FYE5</accession>
<feature type="compositionally biased region" description="Polar residues" evidence="1">
    <location>
        <begin position="319"/>
        <end position="335"/>
    </location>
</feature>
<dbReference type="OrthoDB" id="2413963at2"/>